<keyword evidence="3" id="KW-0732">Signal</keyword>
<keyword evidence="6" id="KW-0472">Membrane</keyword>
<keyword evidence="6" id="KW-0812">Transmembrane</keyword>
<evidence type="ECO:0000256" key="4">
    <source>
        <dbReference type="ARBA" id="ARBA00023110"/>
    </source>
</evidence>
<dbReference type="AlphaFoldDB" id="A0A2M7UAL8"/>
<name>A0A2M7UAL8_9BACT</name>
<keyword evidence="5" id="KW-0413">Isomerase</keyword>
<protein>
    <recommendedName>
        <fullName evidence="2">peptidylprolyl isomerase</fullName>
        <ecNumber evidence="2">5.2.1.8</ecNumber>
    </recommendedName>
</protein>
<dbReference type="PANTHER" id="PTHR47245:SF1">
    <property type="entry name" value="FOLDASE PROTEIN PRSA"/>
    <property type="match status" value="1"/>
</dbReference>
<evidence type="ECO:0000256" key="5">
    <source>
        <dbReference type="ARBA" id="ARBA00023235"/>
    </source>
</evidence>
<dbReference type="Pfam" id="PF13624">
    <property type="entry name" value="SurA_N_3"/>
    <property type="match status" value="1"/>
</dbReference>
<organism evidence="7 8">
    <name type="scientific">Candidatus Roizmanbacteria bacterium CG_4_10_14_0_2_um_filter_33_96</name>
    <dbReference type="NCBI Taxonomy" id="1974821"/>
    <lineage>
        <taxon>Bacteria</taxon>
        <taxon>Candidatus Roizmaniibacteriota</taxon>
    </lineage>
</organism>
<reference evidence="8" key="1">
    <citation type="submission" date="2017-09" db="EMBL/GenBank/DDBJ databases">
        <title>Depth-based differentiation of microbial function through sediment-hosted aquifers and enrichment of novel symbionts in the deep terrestrial subsurface.</title>
        <authorList>
            <person name="Probst A.J."/>
            <person name="Ladd B."/>
            <person name="Jarett J.K."/>
            <person name="Geller-Mcgrath D.E."/>
            <person name="Sieber C.M.K."/>
            <person name="Emerson J.B."/>
            <person name="Anantharaman K."/>
            <person name="Thomas B.C."/>
            <person name="Malmstrom R."/>
            <person name="Stieglmeier M."/>
            <person name="Klingl A."/>
            <person name="Woyke T."/>
            <person name="Ryan C.M."/>
            <person name="Banfield J.F."/>
        </authorList>
    </citation>
    <scope>NUCLEOTIDE SEQUENCE [LARGE SCALE GENOMIC DNA]</scope>
</reference>
<feature type="transmembrane region" description="Helical" evidence="6">
    <location>
        <begin position="32"/>
        <end position="56"/>
    </location>
</feature>
<accession>A0A2M7UAL8</accession>
<proteinExistence type="predicted"/>
<evidence type="ECO:0000313" key="8">
    <source>
        <dbReference type="Proteomes" id="UP000229506"/>
    </source>
</evidence>
<dbReference type="InterPro" id="IPR027304">
    <property type="entry name" value="Trigger_fact/SurA_dom_sf"/>
</dbReference>
<comment type="caution">
    <text evidence="7">The sequence shown here is derived from an EMBL/GenBank/DDBJ whole genome shotgun (WGS) entry which is preliminary data.</text>
</comment>
<keyword evidence="6" id="KW-1133">Transmembrane helix</keyword>
<evidence type="ECO:0000256" key="3">
    <source>
        <dbReference type="ARBA" id="ARBA00022729"/>
    </source>
</evidence>
<dbReference type="Proteomes" id="UP000229506">
    <property type="component" value="Unassembled WGS sequence"/>
</dbReference>
<sequence length="222" mass="24752">MAKKVKKQKSVEKIVVQEENSSRVMVKLPKKIFQYILVLLVVAGLIYFGGKVLFVASVNGQLVNRLSVVKELEKQGGKKTLDSIILKTLINQEAKKRKLSIPQSEIDAEMKKIEVNVSSQGSTLDALLAQQGMTKDDLVGEIKLQLLVTKMVDDNISVTDKEADDYIASQKSQLSLDSTQPAPELTRDQAKTAIKQQKLQTKIQTFVADLKAKAKINYFVKY</sequence>
<dbReference type="Gene3D" id="1.10.4030.10">
    <property type="entry name" value="Porin chaperone SurA, peptide-binding domain"/>
    <property type="match status" value="1"/>
</dbReference>
<evidence type="ECO:0000256" key="2">
    <source>
        <dbReference type="ARBA" id="ARBA00013194"/>
    </source>
</evidence>
<evidence type="ECO:0000313" key="7">
    <source>
        <dbReference type="EMBL" id="PIZ68199.1"/>
    </source>
</evidence>
<gene>
    <name evidence="7" type="ORF">COY12_00585</name>
</gene>
<dbReference type="InterPro" id="IPR050245">
    <property type="entry name" value="PrsA_foldase"/>
</dbReference>
<comment type="catalytic activity">
    <reaction evidence="1">
        <text>[protein]-peptidylproline (omega=180) = [protein]-peptidylproline (omega=0)</text>
        <dbReference type="Rhea" id="RHEA:16237"/>
        <dbReference type="Rhea" id="RHEA-COMP:10747"/>
        <dbReference type="Rhea" id="RHEA-COMP:10748"/>
        <dbReference type="ChEBI" id="CHEBI:83833"/>
        <dbReference type="ChEBI" id="CHEBI:83834"/>
        <dbReference type="EC" id="5.2.1.8"/>
    </reaction>
</comment>
<dbReference type="GO" id="GO:0003755">
    <property type="term" value="F:peptidyl-prolyl cis-trans isomerase activity"/>
    <property type="evidence" value="ECO:0007669"/>
    <property type="project" value="UniProtKB-KW"/>
</dbReference>
<dbReference type="EC" id="5.2.1.8" evidence="2"/>
<dbReference type="EMBL" id="PFOF01000017">
    <property type="protein sequence ID" value="PIZ68199.1"/>
    <property type="molecule type" value="Genomic_DNA"/>
</dbReference>
<dbReference type="PANTHER" id="PTHR47245">
    <property type="entry name" value="PEPTIDYLPROLYL ISOMERASE"/>
    <property type="match status" value="1"/>
</dbReference>
<keyword evidence="4" id="KW-0697">Rotamase</keyword>
<evidence type="ECO:0000256" key="6">
    <source>
        <dbReference type="SAM" id="Phobius"/>
    </source>
</evidence>
<dbReference type="SUPFAM" id="SSF109998">
    <property type="entry name" value="Triger factor/SurA peptide-binding domain-like"/>
    <property type="match status" value="1"/>
</dbReference>
<evidence type="ECO:0000256" key="1">
    <source>
        <dbReference type="ARBA" id="ARBA00000971"/>
    </source>
</evidence>